<accession>A0A0N4Y089</accession>
<dbReference type="GO" id="GO:0005741">
    <property type="term" value="C:mitochondrial outer membrane"/>
    <property type="evidence" value="ECO:0007669"/>
    <property type="project" value="UniProtKB-SubCell"/>
</dbReference>
<evidence type="ECO:0000256" key="1">
    <source>
        <dbReference type="ARBA" id="ARBA00009806"/>
    </source>
</evidence>
<dbReference type="OMA" id="PCPEIAG"/>
<organism evidence="13">
    <name type="scientific">Nippostrongylus brasiliensis</name>
    <name type="common">Rat hookworm</name>
    <dbReference type="NCBI Taxonomy" id="27835"/>
    <lineage>
        <taxon>Eukaryota</taxon>
        <taxon>Metazoa</taxon>
        <taxon>Ecdysozoa</taxon>
        <taxon>Nematoda</taxon>
        <taxon>Chromadorea</taxon>
        <taxon>Rhabditida</taxon>
        <taxon>Rhabditina</taxon>
        <taxon>Rhabditomorpha</taxon>
        <taxon>Strongyloidea</taxon>
        <taxon>Heligmosomidae</taxon>
        <taxon>Nippostrongylus</taxon>
    </lineage>
</organism>
<dbReference type="EMBL" id="UYSL01020067">
    <property type="protein sequence ID" value="VDL72509.1"/>
    <property type="molecule type" value="Genomic_DNA"/>
</dbReference>
<evidence type="ECO:0000313" key="12">
    <source>
        <dbReference type="Proteomes" id="UP000271162"/>
    </source>
</evidence>
<keyword evidence="5" id="KW-0175">Coiled coil</keyword>
<comment type="subcellular location">
    <subcellularLocation>
        <location evidence="9">Mitochondrion outer membrane</location>
        <topology evidence="9">Single-pass type IV membrane protein</topology>
    </subcellularLocation>
    <subcellularLocation>
        <location evidence="9">Peroxisome</location>
    </subcellularLocation>
</comment>
<keyword evidence="2 9" id="KW-0812">Transmembrane</keyword>
<dbReference type="PANTHER" id="PTHR16501">
    <property type="entry name" value="TRANSPORT AND GOLGI ORGANIZATION PROTEIN 11"/>
    <property type="match status" value="1"/>
</dbReference>
<dbReference type="GO" id="GO:0000266">
    <property type="term" value="P:mitochondrial fission"/>
    <property type="evidence" value="ECO:0007669"/>
    <property type="project" value="UniProtKB-UniRule"/>
</dbReference>
<dbReference type="AlphaFoldDB" id="A0A0N4Y089"/>
<feature type="domain" description="Mff-like" evidence="10">
    <location>
        <begin position="11"/>
        <end position="89"/>
    </location>
</feature>
<dbReference type="WBParaSite" id="NBR_0000891901-mRNA-1">
    <property type="protein sequence ID" value="NBR_0000891901-mRNA-1"/>
    <property type="gene ID" value="NBR_0000891901"/>
</dbReference>
<evidence type="ECO:0000313" key="11">
    <source>
        <dbReference type="EMBL" id="VDL72509.1"/>
    </source>
</evidence>
<dbReference type="InterPro" id="IPR008518">
    <property type="entry name" value="Mff/Tango-11"/>
</dbReference>
<dbReference type="GO" id="GO:0005777">
    <property type="term" value="C:peroxisome"/>
    <property type="evidence" value="ECO:0007669"/>
    <property type="project" value="UniProtKB-SubCell"/>
</dbReference>
<comment type="function">
    <text evidence="9">Plays a role in mitochondrial and peroxisomal fission. Promotes the recruitment and association of the fission mediator dynamin-related protein 1 (DNM1L) to the mitochondrial surface.</text>
</comment>
<comment type="similarity">
    <text evidence="1 9">Belongs to the Tango11 family.</text>
</comment>
<sequence>MHRKRNQRPLSLTMHVPEHISVTGEPLRIGAVLEPVIMEKERAVRLMNVPDRIVLTGGNGYKAMSSYPSEAMDDHSFSTTEMCLLDLPPSRNLANGAVFEQDCVTDEGVRSESSMAMEENPIRELKMMRRQIGGLSSRLYNLEYELDKRRSKEKLLLTTIFGIAAALLMALFKR</sequence>
<evidence type="ECO:0000256" key="2">
    <source>
        <dbReference type="ARBA" id="ARBA00022692"/>
    </source>
</evidence>
<name>A0A0N4Y089_NIPBR</name>
<keyword evidence="7 9" id="KW-0472">Membrane</keyword>
<keyword evidence="3 9" id="KW-1000">Mitochondrion outer membrane</keyword>
<feature type="transmembrane region" description="Helical" evidence="9">
    <location>
        <begin position="155"/>
        <end position="172"/>
    </location>
</feature>
<keyword evidence="6 9" id="KW-0496">Mitochondrion</keyword>
<proteinExistence type="inferred from homology"/>
<evidence type="ECO:0000256" key="9">
    <source>
        <dbReference type="RuleBase" id="RU368040"/>
    </source>
</evidence>
<dbReference type="GO" id="GO:0090314">
    <property type="term" value="P:positive regulation of protein targeting to membrane"/>
    <property type="evidence" value="ECO:0007669"/>
    <property type="project" value="UniProtKB-UniRule"/>
</dbReference>
<keyword evidence="4 9" id="KW-1133">Transmembrane helix</keyword>
<evidence type="ECO:0000313" key="13">
    <source>
        <dbReference type="WBParaSite" id="NBR_0000891901-mRNA-1"/>
    </source>
</evidence>
<reference evidence="11 12" key="2">
    <citation type="submission" date="2018-11" db="EMBL/GenBank/DDBJ databases">
        <authorList>
            <consortium name="Pathogen Informatics"/>
        </authorList>
    </citation>
    <scope>NUCLEOTIDE SEQUENCE [LARGE SCALE GENOMIC DNA]</scope>
</reference>
<evidence type="ECO:0000256" key="7">
    <source>
        <dbReference type="ARBA" id="ARBA00023136"/>
    </source>
</evidence>
<dbReference type="InterPro" id="IPR039433">
    <property type="entry name" value="Mff-like_dom"/>
</dbReference>
<evidence type="ECO:0000256" key="8">
    <source>
        <dbReference type="ARBA" id="ARBA00023140"/>
    </source>
</evidence>
<gene>
    <name evidence="11" type="ORF">NBR_LOCUS8920</name>
</gene>
<dbReference type="GO" id="GO:0090141">
    <property type="term" value="P:positive regulation of mitochondrial fission"/>
    <property type="evidence" value="ECO:0007669"/>
    <property type="project" value="UniProtKB-UniRule"/>
</dbReference>
<evidence type="ECO:0000256" key="5">
    <source>
        <dbReference type="ARBA" id="ARBA00023054"/>
    </source>
</evidence>
<reference evidence="13" key="1">
    <citation type="submission" date="2017-02" db="UniProtKB">
        <authorList>
            <consortium name="WormBaseParasite"/>
        </authorList>
    </citation>
    <scope>IDENTIFICATION</scope>
</reference>
<dbReference type="PANTHER" id="PTHR16501:SF6">
    <property type="entry name" value="TRANSPORT AND GOLGI ORGANIZATION PROTEIN 11"/>
    <property type="match status" value="1"/>
</dbReference>
<keyword evidence="12" id="KW-1185">Reference proteome</keyword>
<evidence type="ECO:0000256" key="6">
    <source>
        <dbReference type="ARBA" id="ARBA00023128"/>
    </source>
</evidence>
<evidence type="ECO:0000256" key="3">
    <source>
        <dbReference type="ARBA" id="ARBA00022787"/>
    </source>
</evidence>
<dbReference type="STRING" id="27835.A0A0N4Y089"/>
<dbReference type="Proteomes" id="UP000271162">
    <property type="component" value="Unassembled WGS sequence"/>
</dbReference>
<protein>
    <recommendedName>
        <fullName evidence="9">Mitochondrial fission factor</fullName>
    </recommendedName>
</protein>
<dbReference type="Pfam" id="PF05644">
    <property type="entry name" value="Miff"/>
    <property type="match status" value="1"/>
</dbReference>
<keyword evidence="8 9" id="KW-0576">Peroxisome</keyword>
<evidence type="ECO:0000259" key="10">
    <source>
        <dbReference type="Pfam" id="PF05644"/>
    </source>
</evidence>
<evidence type="ECO:0000256" key="4">
    <source>
        <dbReference type="ARBA" id="ARBA00022989"/>
    </source>
</evidence>